<organism evidence="1 2">
    <name type="scientific">Fistulifera solaris</name>
    <name type="common">Oleaginous diatom</name>
    <dbReference type="NCBI Taxonomy" id="1519565"/>
    <lineage>
        <taxon>Eukaryota</taxon>
        <taxon>Sar</taxon>
        <taxon>Stramenopiles</taxon>
        <taxon>Ochrophyta</taxon>
        <taxon>Bacillariophyta</taxon>
        <taxon>Bacillariophyceae</taxon>
        <taxon>Bacillariophycidae</taxon>
        <taxon>Naviculales</taxon>
        <taxon>Naviculaceae</taxon>
        <taxon>Fistulifera</taxon>
    </lineage>
</organism>
<dbReference type="AlphaFoldDB" id="A0A1Z5KK70"/>
<name>A0A1Z5KK70_FISSO</name>
<protein>
    <submittedName>
        <fullName evidence="1">Uncharacterized protein</fullName>
    </submittedName>
</protein>
<keyword evidence="2" id="KW-1185">Reference proteome</keyword>
<dbReference type="Proteomes" id="UP000198406">
    <property type="component" value="Unassembled WGS sequence"/>
</dbReference>
<dbReference type="InParanoid" id="A0A1Z5KK70"/>
<accession>A0A1Z5KK70</accession>
<sequence length="1110" mass="123917">MTNIPDNAIWMGHEGLIEGLVQLSFTMKSPKDNVLLKKKLSVPLLNSCRKLVKEATVAKDNKVAFRMLRAAIHGIRAIVAAEGETVQKPDAIIKLLYHIISTLETIAHQKHSVSRLAAYYTVLALETLGLVLRRCCSEFVVDHNALKTIQLVFPVPRPHCKESLPLSLSKEQLLTIGNHSILSCSRVFLLPLWHTNDAPVRTEEELLLRCLPVAKKQTPLEMFHLSANLICTVGRPWQSQLLALGTEGSLKDSIALSRRAHKVLWDCVDGYEETIGPDAVLTLRHHSISCLLGIIPRNADEMKGTEKELFRTHFASACSQASKAILVVCDQLATNTTSLTMFLEDVGGEFDSLVKLFDGAEIASYFEFCAYRALYGGPVDHHEKKHADNIADPCIFRILPYRFQFNGTSKVRATFDFAALSIVFLALDVVKAIDHENASYQDTRVVNFLMDAVQKFDTMLSADPSNSSVGLQFWFKVLYKSSLNRMISKAAEGDDQNPKSHPALFLAAQLLHRCYWSMAKVIFADTEGPKRSSVWDFGCDCIIKSIAAYHRLDFVEYRTDVVRSCLMDVVTELCSKKFEKYPKFRERAAKLFALHGKNLLDKGVTDGAVDSMLHAVRLFMHLSQNGGSGIQFQVSLRWSAIGSIYMNMNRWEEATVAFIMALLQDAEESTLSRKELSGDCWLAFFKFLSTLSNGIFHADHVEERFQSPRRLRLVFKIIQCLRELGNVTEGPSISWKSITAPVDVVEMLLGRQTLCSEEAGLSDDSRFGLENMLSYLFQIDGRGFSTTSESAQDLEYIALLFLLYKQIQKEAGRGGIQEPACCFERVLSCLLNKNIHALIASSSKSFFGELLRIMLEIYEVCEYTPIPKSGLARLVSSLSELGRCPEGGWDLVILSFRLSLQARMLLDENACDSECFDDIMADATRLSIGIGPCLTAEGLFARACAKGAMLRLRDYLIINGFDLSASLCTLWCREHSAERSDMLVPWYDSIANVPSNTNHVPLVNYPSIKAIGSASRITEDRELAMRALSFLAEVSQARSSVNIRQMRNELDILVADAESLLTMKSGDNSLDEIVACWVKSSISLGRGELEKICGNYVDAIVDQIQMTRCS</sequence>
<evidence type="ECO:0000313" key="2">
    <source>
        <dbReference type="Proteomes" id="UP000198406"/>
    </source>
</evidence>
<dbReference type="EMBL" id="BDSP01000251">
    <property type="protein sequence ID" value="GAX26703.1"/>
    <property type="molecule type" value="Genomic_DNA"/>
</dbReference>
<comment type="caution">
    <text evidence="1">The sequence shown here is derived from an EMBL/GenBank/DDBJ whole genome shotgun (WGS) entry which is preliminary data.</text>
</comment>
<reference evidence="1 2" key="1">
    <citation type="journal article" date="2015" name="Plant Cell">
        <title>Oil accumulation by the oleaginous diatom Fistulifera solaris as revealed by the genome and transcriptome.</title>
        <authorList>
            <person name="Tanaka T."/>
            <person name="Maeda Y."/>
            <person name="Veluchamy A."/>
            <person name="Tanaka M."/>
            <person name="Abida H."/>
            <person name="Marechal E."/>
            <person name="Bowler C."/>
            <person name="Muto M."/>
            <person name="Sunaga Y."/>
            <person name="Tanaka M."/>
            <person name="Yoshino T."/>
            <person name="Taniguchi T."/>
            <person name="Fukuda Y."/>
            <person name="Nemoto M."/>
            <person name="Matsumoto M."/>
            <person name="Wong P.S."/>
            <person name="Aburatani S."/>
            <person name="Fujibuchi W."/>
        </authorList>
    </citation>
    <scope>NUCLEOTIDE SEQUENCE [LARGE SCALE GENOMIC DNA]</scope>
    <source>
        <strain evidence="1 2">JPCC DA0580</strain>
    </source>
</reference>
<evidence type="ECO:0000313" key="1">
    <source>
        <dbReference type="EMBL" id="GAX26703.1"/>
    </source>
</evidence>
<gene>
    <name evidence="1" type="ORF">FisN_2Hh350</name>
</gene>
<proteinExistence type="predicted"/>